<accession>A0ABR3EWH8</accession>
<name>A0ABR3EWH8_9AGAR</name>
<dbReference type="EMBL" id="JBAHYK010001635">
    <property type="protein sequence ID" value="KAL0567256.1"/>
    <property type="molecule type" value="Genomic_DNA"/>
</dbReference>
<feature type="non-terminal residue" evidence="1">
    <location>
        <position position="178"/>
    </location>
</feature>
<organism evidence="1 2">
    <name type="scientific">Marasmius crinis-equi</name>
    <dbReference type="NCBI Taxonomy" id="585013"/>
    <lineage>
        <taxon>Eukaryota</taxon>
        <taxon>Fungi</taxon>
        <taxon>Dikarya</taxon>
        <taxon>Basidiomycota</taxon>
        <taxon>Agaricomycotina</taxon>
        <taxon>Agaricomycetes</taxon>
        <taxon>Agaricomycetidae</taxon>
        <taxon>Agaricales</taxon>
        <taxon>Marasmiineae</taxon>
        <taxon>Marasmiaceae</taxon>
        <taxon>Marasmius</taxon>
    </lineage>
</organism>
<sequence>MDPYLIDASDPEVIRINRRQKIWRLSAAVGDHNTGSLLEPTQRQRGPTWLAMNLARLYSPSKVRSANGLNDVLRMVEDMLGDEQKCRRLLEARDDEAQKCLDTLQLIKLADGPNIDDNLRSSILKMMLHLSKHSGLCPNFLFIRNVKKIGAYPVGGGRFGDVWKGKIGEQLVCLKVVK</sequence>
<comment type="caution">
    <text evidence="1">The sequence shown here is derived from an EMBL/GenBank/DDBJ whole genome shotgun (WGS) entry which is preliminary data.</text>
</comment>
<proteinExistence type="predicted"/>
<gene>
    <name evidence="1" type="ORF">V5O48_014743</name>
</gene>
<evidence type="ECO:0000313" key="1">
    <source>
        <dbReference type="EMBL" id="KAL0567256.1"/>
    </source>
</evidence>
<keyword evidence="2" id="KW-1185">Reference proteome</keyword>
<dbReference type="Proteomes" id="UP001465976">
    <property type="component" value="Unassembled WGS sequence"/>
</dbReference>
<reference evidence="1 2" key="1">
    <citation type="submission" date="2024-02" db="EMBL/GenBank/DDBJ databases">
        <title>A draft genome for the cacao thread blight pathogen Marasmius crinis-equi.</title>
        <authorList>
            <person name="Cohen S.P."/>
            <person name="Baruah I.K."/>
            <person name="Amoako-Attah I."/>
            <person name="Bukari Y."/>
            <person name="Meinhardt L.W."/>
            <person name="Bailey B.A."/>
        </authorList>
    </citation>
    <scope>NUCLEOTIDE SEQUENCE [LARGE SCALE GENOMIC DNA]</scope>
    <source>
        <strain evidence="1 2">GH-76</strain>
    </source>
</reference>
<evidence type="ECO:0000313" key="2">
    <source>
        <dbReference type="Proteomes" id="UP001465976"/>
    </source>
</evidence>
<protein>
    <submittedName>
        <fullName evidence="1">Uncharacterized protein</fullName>
    </submittedName>
</protein>